<name>A0A8S5L9S6_9CAUD</name>
<dbReference type="EMBL" id="BK014662">
    <property type="protein sequence ID" value="DAD66633.1"/>
    <property type="molecule type" value="Genomic_DNA"/>
</dbReference>
<accession>A0A8S5L9S6</accession>
<evidence type="ECO:0000313" key="1">
    <source>
        <dbReference type="EMBL" id="DAD66633.1"/>
    </source>
</evidence>
<reference evidence="1" key="1">
    <citation type="journal article" date="2021" name="Proc. Natl. Acad. Sci. U.S.A.">
        <title>A Catalog of Tens of Thousands of Viruses from Human Metagenomes Reveals Hidden Associations with Chronic Diseases.</title>
        <authorList>
            <person name="Tisza M.J."/>
            <person name="Buck C.B."/>
        </authorList>
    </citation>
    <scope>NUCLEOTIDE SEQUENCE</scope>
    <source>
        <strain evidence="1">CtPuP5</strain>
    </source>
</reference>
<organism evidence="1">
    <name type="scientific">Myoviridae sp. ctPuP5</name>
    <dbReference type="NCBI Taxonomy" id="2823543"/>
    <lineage>
        <taxon>Viruses</taxon>
        <taxon>Duplodnaviria</taxon>
        <taxon>Heunggongvirae</taxon>
        <taxon>Uroviricota</taxon>
        <taxon>Caudoviricetes</taxon>
    </lineage>
</organism>
<proteinExistence type="predicted"/>
<protein>
    <submittedName>
        <fullName evidence="1">Uncharacterized protein</fullName>
    </submittedName>
</protein>
<sequence length="33" mass="3930">MLMNVNFLRIINTKIFQYILPIQIKGLSLSHRN</sequence>